<dbReference type="STRING" id="190650.CC_2818"/>
<feature type="repeat" description="TPR" evidence="1">
    <location>
        <begin position="133"/>
        <end position="166"/>
    </location>
</feature>
<dbReference type="HOGENOM" id="CLU_029701_0_0_5"/>
<dbReference type="EMBL" id="AE005673">
    <property type="protein sequence ID" value="AAK24782.1"/>
    <property type="molecule type" value="Genomic_DNA"/>
</dbReference>
<dbReference type="PROSITE" id="PS50005">
    <property type="entry name" value="TPR"/>
    <property type="match status" value="1"/>
</dbReference>
<accession>Q9A4L3</accession>
<dbReference type="EnsemblBacteria" id="AAK24782">
    <property type="protein sequence ID" value="AAK24782"/>
    <property type="gene ID" value="CC_2818"/>
</dbReference>
<dbReference type="InterPro" id="IPR019734">
    <property type="entry name" value="TPR_rpt"/>
</dbReference>
<dbReference type="AlphaFoldDB" id="Q9A4L3"/>
<gene>
    <name evidence="2" type="ordered locus">CC_2818</name>
</gene>
<dbReference type="SMR" id="Q9A4L3"/>
<dbReference type="InterPro" id="IPR012668">
    <property type="entry name" value="CHP02466"/>
</dbReference>
<dbReference type="Pfam" id="PF13759">
    <property type="entry name" value="2OG-FeII_Oxy_5"/>
    <property type="match status" value="1"/>
</dbReference>
<keyword evidence="1" id="KW-0802">TPR repeat</keyword>
<dbReference type="PANTHER" id="PTHR12558:SF13">
    <property type="entry name" value="CELL DIVISION CYCLE PROTEIN 27 HOMOLOG"/>
    <property type="match status" value="1"/>
</dbReference>
<reference evidence="2 3" key="1">
    <citation type="journal article" date="2001" name="Proc. Natl. Acad. Sci. U.S.A.">
        <title>Complete genome sequence of Caulobacter crescentus.</title>
        <authorList>
            <person name="Nierman W.C."/>
            <person name="Feldblyum T.V."/>
            <person name="Laub M.T."/>
            <person name="Paulsen I.T."/>
            <person name="Nelson K.E."/>
            <person name="Eisen J.A."/>
            <person name="Heidelberg J.F."/>
            <person name="Alley M.R."/>
            <person name="Ohta N."/>
            <person name="Maddock J.R."/>
            <person name="Potocka I."/>
            <person name="Nelson W.C."/>
            <person name="Newton A."/>
            <person name="Stephens C."/>
            <person name="Phadke N.D."/>
            <person name="Ely B."/>
            <person name="DeBoy R.T."/>
            <person name="Dodson R.J."/>
            <person name="Durkin A.S."/>
            <person name="Gwinn M.L."/>
            <person name="Haft D.H."/>
            <person name="Kolonay J.F."/>
            <person name="Smit J."/>
            <person name="Craven M.B."/>
            <person name="Khouri H."/>
            <person name="Shetty J."/>
            <person name="Berry K."/>
            <person name="Utterback T."/>
            <person name="Tran K."/>
            <person name="Wolf A."/>
            <person name="Vamathevan J."/>
            <person name="Ermolaeva M."/>
            <person name="White O."/>
            <person name="Salzberg S.L."/>
            <person name="Venter J.C."/>
            <person name="Shapiro L."/>
            <person name="Fraser C.M."/>
        </authorList>
    </citation>
    <scope>NUCLEOTIDE SEQUENCE [LARGE SCALE GENOMIC DNA]</scope>
    <source>
        <strain evidence="3">ATCC 19089 / CB15</strain>
    </source>
</reference>
<dbReference type="Pfam" id="PF13432">
    <property type="entry name" value="TPR_16"/>
    <property type="match status" value="1"/>
</dbReference>
<dbReference type="PATRIC" id="fig|190650.5.peg.2820"/>
<organism evidence="2 3">
    <name type="scientific">Caulobacter vibrioides (strain ATCC 19089 / CIP 103742 / CB 15)</name>
    <name type="common">Caulobacter crescentus</name>
    <dbReference type="NCBI Taxonomy" id="190650"/>
    <lineage>
        <taxon>Bacteria</taxon>
        <taxon>Pseudomonadati</taxon>
        <taxon>Pseudomonadota</taxon>
        <taxon>Alphaproteobacteria</taxon>
        <taxon>Caulobacterales</taxon>
        <taxon>Caulobacteraceae</taxon>
        <taxon>Caulobacter</taxon>
    </lineage>
</organism>
<dbReference type="eggNOG" id="COG0457">
    <property type="taxonomic scope" value="Bacteria"/>
</dbReference>
<name>Q9A4L3_CAUVC</name>
<dbReference type="SUPFAM" id="SSF48452">
    <property type="entry name" value="TPR-like"/>
    <property type="match status" value="1"/>
</dbReference>
<evidence type="ECO:0000313" key="3">
    <source>
        <dbReference type="Proteomes" id="UP000001816"/>
    </source>
</evidence>
<dbReference type="PANTHER" id="PTHR12558">
    <property type="entry name" value="CELL DIVISION CYCLE 16,23,27"/>
    <property type="match status" value="1"/>
</dbReference>
<dbReference type="Gene3D" id="1.25.40.10">
    <property type="entry name" value="Tetratricopeptide repeat domain"/>
    <property type="match status" value="2"/>
</dbReference>
<dbReference type="SMART" id="SM00028">
    <property type="entry name" value="TPR"/>
    <property type="match status" value="3"/>
</dbReference>
<sequence length="526" mass="57028">MVLGEFAPWRLWSLAGSAKDWRGSKQPRAMTDLVTNQAWTLIDNGRAADALRLTTGPVALPQASAGLLMAHAAALKALGRTDEALTFNRRAVARAPGDRFSWYNLAATLGDLALDDEAEGAARKTIALGLDVPEVRLVLGKALQGLHRYDEAEATFVRALAARPSDATVHLNLAQLRWMRSGRSDEALAPLDAAIARHPADVTLRTIRSNVLTFAGDHAGADATLEDALTRAPGDLAVRIAAARAAGAVGDRARMLAHAREAARLAPGALESQTVLCEALLAAGQADVAARTAEALVAAAPDDQYALVLRNTAWRITGDAQGDLFRDYAALVRTDRLETPEGWDSLDAFLDALRDRMLELHDLKTHPLNQSLRGGSQVPSLDRSRDPLVQAFFACAHKAVARYIEALGAGEDPIRRRRASDFAFAGGWSVRLRSEGFHADHVHPRGWISSAFYLDLPGRFDDETTRAGWLRFGRPGCLTEPALEAEHFIKPERGTLALFPSCLWHGTQPFTDADHRLTIAFDVVPR</sequence>
<dbReference type="PIR" id="B87598">
    <property type="entry name" value="B87598"/>
</dbReference>
<protein>
    <submittedName>
        <fullName evidence="2">TPR domain protein</fullName>
    </submittedName>
</protein>
<keyword evidence="3" id="KW-1185">Reference proteome</keyword>
<evidence type="ECO:0000313" key="2">
    <source>
        <dbReference type="EMBL" id="AAK24782.1"/>
    </source>
</evidence>
<proteinExistence type="predicted"/>
<dbReference type="KEGG" id="ccr:CC_2818"/>
<dbReference type="BioCyc" id="CAULO:CC2818-MONOMER"/>
<dbReference type="Gene3D" id="2.60.120.620">
    <property type="entry name" value="q2cbj1_9rhob like domain"/>
    <property type="match status" value="1"/>
</dbReference>
<evidence type="ECO:0000256" key="1">
    <source>
        <dbReference type="PROSITE-ProRule" id="PRU00339"/>
    </source>
</evidence>
<dbReference type="Proteomes" id="UP000001816">
    <property type="component" value="Chromosome"/>
</dbReference>
<dbReference type="InterPro" id="IPR011990">
    <property type="entry name" value="TPR-like_helical_dom_sf"/>
</dbReference>